<dbReference type="GO" id="GO:0003677">
    <property type="term" value="F:DNA binding"/>
    <property type="evidence" value="ECO:0007669"/>
    <property type="project" value="UniProtKB-KW"/>
</dbReference>
<dbReference type="STRING" id="571438.SAMN05192586_11735"/>
<dbReference type="InterPro" id="IPR051212">
    <property type="entry name" value="Type-I_RE_S_subunit"/>
</dbReference>
<dbReference type="RefSeq" id="WP_092154736.1">
    <property type="nucleotide sequence ID" value="NZ_FNBX01000017.1"/>
</dbReference>
<gene>
    <name evidence="7" type="ORF">SAMN05192586_11735</name>
</gene>
<accession>A0A1G7PTH3</accession>
<dbReference type="InterPro" id="IPR000055">
    <property type="entry name" value="Restrct_endonuc_typeI_TRD"/>
</dbReference>
<dbReference type="PANTHER" id="PTHR43140">
    <property type="entry name" value="TYPE-1 RESTRICTION ENZYME ECOKI SPECIFICITY PROTEIN"/>
    <property type="match status" value="1"/>
</dbReference>
<feature type="coiled-coil region" evidence="4">
    <location>
        <begin position="231"/>
        <end position="258"/>
    </location>
</feature>
<dbReference type="Gene3D" id="3.90.220.20">
    <property type="entry name" value="DNA methylase specificity domains"/>
    <property type="match status" value="2"/>
</dbReference>
<dbReference type="InterPro" id="IPR044946">
    <property type="entry name" value="Restrct_endonuc_typeI_TRD_sf"/>
</dbReference>
<proteinExistence type="inferred from homology"/>
<comment type="similarity">
    <text evidence="1">Belongs to the type-I restriction system S methylase family.</text>
</comment>
<keyword evidence="8" id="KW-1185">Reference proteome</keyword>
<keyword evidence="4" id="KW-0175">Coiled coil</keyword>
<dbReference type="GO" id="GO:0009307">
    <property type="term" value="P:DNA restriction-modification system"/>
    <property type="evidence" value="ECO:0007669"/>
    <property type="project" value="UniProtKB-KW"/>
</dbReference>
<evidence type="ECO:0000256" key="5">
    <source>
        <dbReference type="SAM" id="MobiDB-lite"/>
    </source>
</evidence>
<organism evidence="7 8">
    <name type="scientific">Desulfovibrio legallii</name>
    <dbReference type="NCBI Taxonomy" id="571438"/>
    <lineage>
        <taxon>Bacteria</taxon>
        <taxon>Pseudomonadati</taxon>
        <taxon>Thermodesulfobacteriota</taxon>
        <taxon>Desulfovibrionia</taxon>
        <taxon>Desulfovibrionales</taxon>
        <taxon>Desulfovibrionaceae</taxon>
        <taxon>Desulfovibrio</taxon>
    </lineage>
</organism>
<protein>
    <submittedName>
        <fullName evidence="7">Type I restriction enzyme, S subunit</fullName>
    </submittedName>
</protein>
<dbReference type="PANTHER" id="PTHR43140:SF1">
    <property type="entry name" value="TYPE I RESTRICTION ENZYME ECOKI SPECIFICITY SUBUNIT"/>
    <property type="match status" value="1"/>
</dbReference>
<dbReference type="Pfam" id="PF01420">
    <property type="entry name" value="Methylase_S"/>
    <property type="match status" value="2"/>
</dbReference>
<reference evidence="8" key="1">
    <citation type="submission" date="2016-10" db="EMBL/GenBank/DDBJ databases">
        <authorList>
            <person name="Varghese N."/>
            <person name="Submissions S."/>
        </authorList>
    </citation>
    <scope>NUCLEOTIDE SEQUENCE [LARGE SCALE GENOMIC DNA]</scope>
    <source>
        <strain evidence="8">KHC7</strain>
    </source>
</reference>
<name>A0A1G7PTH3_9BACT</name>
<feature type="domain" description="Type I restriction modification DNA specificity" evidence="6">
    <location>
        <begin position="68"/>
        <end position="250"/>
    </location>
</feature>
<evidence type="ECO:0000256" key="1">
    <source>
        <dbReference type="ARBA" id="ARBA00010923"/>
    </source>
</evidence>
<evidence type="ECO:0000313" key="8">
    <source>
        <dbReference type="Proteomes" id="UP000199355"/>
    </source>
</evidence>
<dbReference type="AlphaFoldDB" id="A0A1G7PTH3"/>
<feature type="domain" description="Type I restriction modification DNA specificity" evidence="6">
    <location>
        <begin position="327"/>
        <end position="496"/>
    </location>
</feature>
<keyword evidence="2" id="KW-0680">Restriction system</keyword>
<dbReference type="EMBL" id="FNBX01000017">
    <property type="protein sequence ID" value="SDF89548.1"/>
    <property type="molecule type" value="Genomic_DNA"/>
</dbReference>
<dbReference type="OrthoDB" id="5363772at2"/>
<evidence type="ECO:0000256" key="3">
    <source>
        <dbReference type="ARBA" id="ARBA00023125"/>
    </source>
</evidence>
<dbReference type="SUPFAM" id="SSF116734">
    <property type="entry name" value="DNA methylase specificity domain"/>
    <property type="match status" value="2"/>
</dbReference>
<sequence>MKAAQLRQAILQAAVQGKLVLQNPQDEPASELLKRIQTEKSHRIKNGKIKKEKPLPSISEEEKPYDPPEGWEWCRLSNICEYIQRGRSPKYSEIEQIPVLSQKCVQWGSVSLEKAKFIEPGSLGLYGEERYVKNGDLLWNSTGHGTLGRIALVENIYIKYQVVVADSHVTLIRMLHNFINAKYILTWFSSPCVQNEIIEKSSGSTNQIELATSTIKNYCVPLPPLAEQQRIVAKVDELMTLCDELEAAEKEFDSLEANLAEYLPKSILQAAMQGKLVPQNIHDEPASELLKRIQAGKFRLTKSGKLKKEKPLPPISEEEKPYDLPPSWEWCRIGDICSINPRNKLQDDAQVSFVPMTLISNDYFGGHQQETRKWGEVKQGFTHFAEDDVVLAKITPCFQNAKSCIVKNLKNGFGAGTTELHVLRSLGILPGYLLAFLKNPEFLSDGEKNMTGTAGQQRVPTDYLKNTLFPLPPFVEQQRIVAKIDELMALCDQLKNIDPASVLPQVDRQKLLSSVVMPEPVEAEEQYAMAARGDVSAIETEEHRQAMQDLFGDGADG</sequence>
<keyword evidence="3" id="KW-0238">DNA-binding</keyword>
<dbReference type="Proteomes" id="UP000199355">
    <property type="component" value="Unassembled WGS sequence"/>
</dbReference>
<feature type="region of interest" description="Disordered" evidence="5">
    <location>
        <begin position="43"/>
        <end position="64"/>
    </location>
</feature>
<evidence type="ECO:0000256" key="2">
    <source>
        <dbReference type="ARBA" id="ARBA00022747"/>
    </source>
</evidence>
<evidence type="ECO:0000259" key="6">
    <source>
        <dbReference type="Pfam" id="PF01420"/>
    </source>
</evidence>
<evidence type="ECO:0000313" key="7">
    <source>
        <dbReference type="EMBL" id="SDF89548.1"/>
    </source>
</evidence>
<dbReference type="CDD" id="cd17260">
    <property type="entry name" value="RMtype1_S_EcoEI-TRD1-CR1_like"/>
    <property type="match status" value="1"/>
</dbReference>
<evidence type="ECO:0000256" key="4">
    <source>
        <dbReference type="SAM" id="Coils"/>
    </source>
</evidence>